<organism evidence="1 2">
    <name type="scientific">Edwardsiella anguillarum</name>
    <dbReference type="NCBI Taxonomy" id="1821960"/>
    <lineage>
        <taxon>Bacteria</taxon>
        <taxon>Pseudomonadati</taxon>
        <taxon>Pseudomonadota</taxon>
        <taxon>Gammaproteobacteria</taxon>
        <taxon>Enterobacterales</taxon>
        <taxon>Hafniaceae</taxon>
        <taxon>Edwardsiella</taxon>
    </lineage>
</organism>
<name>A0ABY8SAX6_9GAMM</name>
<dbReference type="InterPro" id="IPR050336">
    <property type="entry name" value="Chromosome_partition/occlusion"/>
</dbReference>
<reference evidence="1 2" key="1">
    <citation type="submission" date="2022-03" db="EMBL/GenBank/DDBJ databases">
        <title>Survey of Intraspecific Variation of Edwardsiella anguillarum Isolates from Non-Anguillid Fish Host Originating from Varied Geographic Locations.</title>
        <authorList>
            <person name="Armwood A.R."/>
            <person name="Woodyard E."/>
            <person name="Waldbieser G.C."/>
            <person name="Camus A.C."/>
            <person name="Divya D."/>
            <person name="Tekedar H."/>
            <person name="Soto E."/>
            <person name="Stein C."/>
            <person name="Ucko M."/>
            <person name="Ware C."/>
            <person name="Griffin M.J."/>
        </authorList>
    </citation>
    <scope>NUCLEOTIDE SEQUENCE [LARGE SCALE GENOMIC DNA]</scope>
    <source>
        <strain evidence="1 2">R18-35-2</strain>
    </source>
</reference>
<dbReference type="Gene3D" id="1.10.10.2830">
    <property type="match status" value="1"/>
</dbReference>
<dbReference type="EMBL" id="CP094302">
    <property type="protein sequence ID" value="WHP82892.1"/>
    <property type="molecule type" value="Genomic_DNA"/>
</dbReference>
<dbReference type="SUPFAM" id="SSF109709">
    <property type="entry name" value="KorB DNA-binding domain-like"/>
    <property type="match status" value="1"/>
</dbReference>
<sequence length="271" mass="30342">MANSFKKMCKKGGPISRRDSGMLIKLDDIHVQEGFNKRVDDERTQQADDDLFQFLFSGGTVPPLEVRPRDEGGVWVVEGHRRIRAYRRVREAGKPIELIAIAPFTGSDVERVARIMTSNNQLPLTQFEQSLVVKELSAFNLTPDEIAKLIHKSRATVDKLLILSASNYDVQQLVKDGEVAMDVAVDRVKEHGESAGDVLQEDVKRAKAQGKKKVTRSVTRNVTGSQFSATRARRLVELLSDAEIDGDGRTLVLREGVGEEVLKIINEYMQR</sequence>
<dbReference type="RefSeq" id="WP_015462021.1">
    <property type="nucleotide sequence ID" value="NZ_CP094302.2"/>
</dbReference>
<proteinExistence type="predicted"/>
<gene>
    <name evidence="1" type="ORF">MQ095_13910</name>
</gene>
<dbReference type="InterPro" id="IPR036086">
    <property type="entry name" value="ParB/Sulfiredoxin_sf"/>
</dbReference>
<protein>
    <submittedName>
        <fullName evidence="1">Chromosome partitioning protein ParB</fullName>
    </submittedName>
</protein>
<accession>A0ABY8SAX6</accession>
<dbReference type="Proteomes" id="UP001238370">
    <property type="component" value="Chromosome"/>
</dbReference>
<dbReference type="PANTHER" id="PTHR33375">
    <property type="entry name" value="CHROMOSOME-PARTITIONING PROTEIN PARB-RELATED"/>
    <property type="match status" value="1"/>
</dbReference>
<evidence type="ECO:0000313" key="2">
    <source>
        <dbReference type="Proteomes" id="UP001238370"/>
    </source>
</evidence>
<evidence type="ECO:0000313" key="1">
    <source>
        <dbReference type="EMBL" id="WHP82892.1"/>
    </source>
</evidence>
<keyword evidence="2" id="KW-1185">Reference proteome</keyword>
<dbReference type="SUPFAM" id="SSF110849">
    <property type="entry name" value="ParB/Sulfiredoxin"/>
    <property type="match status" value="1"/>
</dbReference>
<dbReference type="PANTHER" id="PTHR33375:SF1">
    <property type="entry name" value="CHROMOSOME-PARTITIONING PROTEIN PARB-RELATED"/>
    <property type="match status" value="1"/>
</dbReference>